<evidence type="ECO:0000313" key="1">
    <source>
        <dbReference type="EMBL" id="CAD5126268.1"/>
    </source>
</evidence>
<comment type="caution">
    <text evidence="1">The sequence shown here is derived from an EMBL/GenBank/DDBJ whole genome shotgun (WGS) entry which is preliminary data.</text>
</comment>
<dbReference type="AlphaFoldDB" id="A0A7I8WDS7"/>
<sequence>MLRVAFRTTATFTRLPFLHKDSETILLYDWYNETNFGPLTPTTVLHDIGGSELGQLLVQTLKPIRMIVHDGDFINSDFTVEIVTKYLLPANYPQDEIFYSFKKGYHLGLKMSINGEGSLLTREGEKLGIVMKPLSSDYLTYFALVYNPNSKRMHYYMKGVKYGHVNVLNFIGAPKDLALGFCVGACSEKDFHGNIYAFKWTRSLKSDADIANKWLEIPVFQCLKNKLA</sequence>
<proteinExistence type="predicted"/>
<name>A0A7I8WDS7_9ANNE</name>
<protein>
    <submittedName>
        <fullName evidence="1">DgyrCDS14428</fullName>
    </submittedName>
</protein>
<accession>A0A7I8WDS7</accession>
<gene>
    <name evidence="1" type="ORF">DGYR_LOCUS13519</name>
</gene>
<dbReference type="InterPro" id="IPR013320">
    <property type="entry name" value="ConA-like_dom_sf"/>
</dbReference>
<reference evidence="1 2" key="1">
    <citation type="submission" date="2020-08" db="EMBL/GenBank/DDBJ databases">
        <authorList>
            <person name="Hejnol A."/>
        </authorList>
    </citation>
    <scope>NUCLEOTIDE SEQUENCE [LARGE SCALE GENOMIC DNA]</scope>
</reference>
<dbReference type="EMBL" id="CAJFCJ010000037">
    <property type="protein sequence ID" value="CAD5126268.1"/>
    <property type="molecule type" value="Genomic_DNA"/>
</dbReference>
<keyword evidence="2" id="KW-1185">Reference proteome</keyword>
<evidence type="ECO:0000313" key="2">
    <source>
        <dbReference type="Proteomes" id="UP000549394"/>
    </source>
</evidence>
<dbReference type="Proteomes" id="UP000549394">
    <property type="component" value="Unassembled WGS sequence"/>
</dbReference>
<organism evidence="1 2">
    <name type="scientific">Dimorphilus gyrociliatus</name>
    <dbReference type="NCBI Taxonomy" id="2664684"/>
    <lineage>
        <taxon>Eukaryota</taxon>
        <taxon>Metazoa</taxon>
        <taxon>Spiralia</taxon>
        <taxon>Lophotrochozoa</taxon>
        <taxon>Annelida</taxon>
        <taxon>Polychaeta</taxon>
        <taxon>Polychaeta incertae sedis</taxon>
        <taxon>Dinophilidae</taxon>
        <taxon>Dimorphilus</taxon>
    </lineage>
</organism>
<dbReference type="SUPFAM" id="SSF49899">
    <property type="entry name" value="Concanavalin A-like lectins/glucanases"/>
    <property type="match status" value="1"/>
</dbReference>